<dbReference type="GO" id="GO:0140662">
    <property type="term" value="F:ATP-dependent protein folding chaperone"/>
    <property type="evidence" value="ECO:0007669"/>
    <property type="project" value="InterPro"/>
</dbReference>
<keyword evidence="5" id="KW-0413">Isomerase</keyword>
<dbReference type="InterPro" id="IPR027413">
    <property type="entry name" value="GROEL-like_equatorial_sf"/>
</dbReference>
<dbReference type="GO" id="GO:0042026">
    <property type="term" value="P:protein refolding"/>
    <property type="evidence" value="ECO:0007669"/>
    <property type="project" value="InterPro"/>
</dbReference>
<keyword evidence="3" id="KW-0067">ATP-binding</keyword>
<dbReference type="SUPFAM" id="SSF52029">
    <property type="entry name" value="GroEL apical domain-like"/>
    <property type="match status" value="1"/>
</dbReference>
<dbReference type="GO" id="GO:0005524">
    <property type="term" value="F:ATP binding"/>
    <property type="evidence" value="ECO:0007669"/>
    <property type="project" value="UniProtKB-KW"/>
</dbReference>
<comment type="function">
    <text evidence="7">Together with its co-chaperonin GroES, plays an essential role in assisting protein folding. The GroEL-GroES system forms a nano-cage that allows encapsulation of the non-native substrate proteins and provides a physical environment optimized to promote and accelerate protein folding.</text>
</comment>
<evidence type="ECO:0000256" key="3">
    <source>
        <dbReference type="ARBA" id="ARBA00022840"/>
    </source>
</evidence>
<dbReference type="InterPro" id="IPR027410">
    <property type="entry name" value="TCP-1-like_intermed_sf"/>
</dbReference>
<dbReference type="PANTHER" id="PTHR45633">
    <property type="entry name" value="60 KDA HEAT SHOCK PROTEIN, MITOCHONDRIAL"/>
    <property type="match status" value="1"/>
</dbReference>
<evidence type="ECO:0000256" key="7">
    <source>
        <dbReference type="RuleBase" id="RU000419"/>
    </source>
</evidence>
<reference evidence="8 9" key="1">
    <citation type="submission" date="2017-06" db="EMBL/GenBank/DDBJ databases">
        <authorList>
            <person name="Kim H.J."/>
            <person name="Triplett B.A."/>
        </authorList>
    </citation>
    <scope>NUCLEOTIDE SEQUENCE [LARGE SCALE GENOMIC DNA]</scope>
    <source>
        <strain evidence="8 9">B29T1</strain>
    </source>
</reference>
<protein>
    <recommendedName>
        <fullName evidence="7">60 kDa chaperonin</fullName>
    </recommendedName>
</protein>
<evidence type="ECO:0000256" key="4">
    <source>
        <dbReference type="ARBA" id="ARBA00023186"/>
    </source>
</evidence>
<dbReference type="Proteomes" id="UP000197065">
    <property type="component" value="Unassembled WGS sequence"/>
</dbReference>
<dbReference type="InterPro" id="IPR027409">
    <property type="entry name" value="GroEL-like_apical_dom_sf"/>
</dbReference>
<dbReference type="GO" id="GO:0016853">
    <property type="term" value="F:isomerase activity"/>
    <property type="evidence" value="ECO:0007669"/>
    <property type="project" value="UniProtKB-KW"/>
</dbReference>
<dbReference type="NCBIfam" id="NF009487">
    <property type="entry name" value="PRK12849.1"/>
    <property type="match status" value="1"/>
</dbReference>
<evidence type="ECO:0000313" key="9">
    <source>
        <dbReference type="Proteomes" id="UP000197065"/>
    </source>
</evidence>
<dbReference type="SUPFAM" id="SSF54849">
    <property type="entry name" value="GroEL-intermediate domain like"/>
    <property type="match status" value="1"/>
</dbReference>
<evidence type="ECO:0000256" key="6">
    <source>
        <dbReference type="RuleBase" id="RU000418"/>
    </source>
</evidence>
<comment type="subunit">
    <text evidence="7">Forms a cylinder of 14 subunits composed of two heptameric rings stacked back-to-back. Interacts with the co-chaperonin GroES.</text>
</comment>
<dbReference type="SUPFAM" id="SSF48592">
    <property type="entry name" value="GroEL equatorial domain-like"/>
    <property type="match status" value="1"/>
</dbReference>
<evidence type="ECO:0000313" key="8">
    <source>
        <dbReference type="EMBL" id="SNB72331.1"/>
    </source>
</evidence>
<dbReference type="FunFam" id="3.50.7.10:FF:000001">
    <property type="entry name" value="60 kDa chaperonin"/>
    <property type="match status" value="1"/>
</dbReference>
<dbReference type="Gene3D" id="3.30.260.10">
    <property type="entry name" value="TCP-1-like chaperonin intermediate domain"/>
    <property type="match status" value="1"/>
</dbReference>
<dbReference type="InterPro" id="IPR002423">
    <property type="entry name" value="Cpn60/GroEL/TCP-1"/>
</dbReference>
<dbReference type="RefSeq" id="WP_165769606.1">
    <property type="nucleotide sequence ID" value="NZ_FYEH01000009.1"/>
</dbReference>
<name>A0A212RIR2_9PROT</name>
<accession>A0A212RIR2</accession>
<evidence type="ECO:0000256" key="5">
    <source>
        <dbReference type="ARBA" id="ARBA00023235"/>
    </source>
</evidence>
<keyword evidence="2" id="KW-0547">Nucleotide-binding</keyword>
<dbReference type="EMBL" id="FYEH01000009">
    <property type="protein sequence ID" value="SNB72331.1"/>
    <property type="molecule type" value="Genomic_DNA"/>
</dbReference>
<dbReference type="Gene3D" id="1.10.560.10">
    <property type="entry name" value="GroEL-like equatorial domain"/>
    <property type="match status" value="1"/>
</dbReference>
<organism evidence="8 9">
    <name type="scientific">Arboricoccus pini</name>
    <dbReference type="NCBI Taxonomy" id="1963835"/>
    <lineage>
        <taxon>Bacteria</taxon>
        <taxon>Pseudomonadati</taxon>
        <taxon>Pseudomonadota</taxon>
        <taxon>Alphaproteobacteria</taxon>
        <taxon>Geminicoccales</taxon>
        <taxon>Geminicoccaceae</taxon>
        <taxon>Arboricoccus</taxon>
    </lineage>
</organism>
<sequence>MSSSTLHFGSDAHRALARGYRRAATLVAGTMGPFGRAVLVERPHHAPRLIRDGYRLMQELEIEPGPPQMAVQTLRELAWRTVDAVGDGSSSAIVATAAMLDVALPAITAGHVGSALQAELDRLAPILMAGIARRTRPLADRDELTRVAVMAAGDDADIGHLVARALTAVGPGGHVQVDTSPAREDSLDHEAGLCFDQGWLSSGFAQDEPEGAILLDDPLIVLHRHPITDLAPLIRVLEMVAEANRSLLIIAENVTGQALTTLLLNQRQVGLKVAAVKAPGHGVWRDVMLEDLAIATGGTVIAPERGTTLGELRPAMLGRADRARVTRQGTSIVGGRGAPQSLAERRAAIGRQIKAEQHLDFDREQHRKRLARLSGGIATLRIAGRIAVEAEERCQRAKRALAAARAAEQDGVTTIGAALAVLAELKANPEGGLPAALALRMLEAGVSAPIQAVAANRGLDGAAVARRLLASPESAYDVITDAVINARSTTLPESAAVLRTAIGGAISAASALMRVDLTISQAERVSEMTM</sequence>
<comment type="similarity">
    <text evidence="1 6">Belongs to the chaperonin (HSP60) family.</text>
</comment>
<proteinExistence type="inferred from homology"/>
<dbReference type="InterPro" id="IPR001844">
    <property type="entry name" value="Cpn60/GroEL"/>
</dbReference>
<dbReference type="AlphaFoldDB" id="A0A212RIR2"/>
<evidence type="ECO:0000256" key="1">
    <source>
        <dbReference type="ARBA" id="ARBA00006607"/>
    </source>
</evidence>
<dbReference type="Gene3D" id="3.50.7.10">
    <property type="entry name" value="GroEL"/>
    <property type="match status" value="1"/>
</dbReference>
<gene>
    <name evidence="8" type="ORF">SAMN07250955_10974</name>
</gene>
<keyword evidence="9" id="KW-1185">Reference proteome</keyword>
<dbReference type="SMR" id="A0A212RIR2"/>
<evidence type="ECO:0000256" key="2">
    <source>
        <dbReference type="ARBA" id="ARBA00022741"/>
    </source>
</evidence>
<dbReference type="Pfam" id="PF00118">
    <property type="entry name" value="Cpn60_TCP1"/>
    <property type="match status" value="2"/>
</dbReference>
<dbReference type="PRINTS" id="PR00298">
    <property type="entry name" value="CHAPERONIN60"/>
</dbReference>
<keyword evidence="4" id="KW-0143">Chaperone</keyword>